<evidence type="ECO:0000313" key="2">
    <source>
        <dbReference type="Proteomes" id="UP000487757"/>
    </source>
</evidence>
<reference evidence="1 2" key="1">
    <citation type="submission" date="2019-11" db="EMBL/GenBank/DDBJ databases">
        <title>Pedobacter petrophilus genome.</title>
        <authorList>
            <person name="Feldbauer M.J."/>
            <person name="Newman J.D."/>
        </authorList>
    </citation>
    <scope>NUCLEOTIDE SEQUENCE [LARGE SCALE GENOMIC DNA]</scope>
    <source>
        <strain evidence="1 2">LMG 29686</strain>
    </source>
</reference>
<organism evidence="1 2">
    <name type="scientific">Pedobacter petrophilus</name>
    <dbReference type="NCBI Taxonomy" id="1908241"/>
    <lineage>
        <taxon>Bacteria</taxon>
        <taxon>Pseudomonadati</taxon>
        <taxon>Bacteroidota</taxon>
        <taxon>Sphingobacteriia</taxon>
        <taxon>Sphingobacteriales</taxon>
        <taxon>Sphingobacteriaceae</taxon>
        <taxon>Pedobacter</taxon>
    </lineage>
</organism>
<evidence type="ECO:0008006" key="3">
    <source>
        <dbReference type="Google" id="ProtNLM"/>
    </source>
</evidence>
<comment type="caution">
    <text evidence="1">The sequence shown here is derived from an EMBL/GenBank/DDBJ whole genome shotgun (WGS) entry which is preliminary data.</text>
</comment>
<evidence type="ECO:0000313" key="1">
    <source>
        <dbReference type="EMBL" id="MRX75967.1"/>
    </source>
</evidence>
<dbReference type="EMBL" id="WKKH01000009">
    <property type="protein sequence ID" value="MRX75967.1"/>
    <property type="molecule type" value="Genomic_DNA"/>
</dbReference>
<sequence length="156" mass="17825">MLLLLDIDGVMTPANSWRSPEILADGFIEFNSKAIKALNKVLANTEIEIVLTTSHKFKYNLNEWINIFKTRNINLNKISRLPDNIGNLDRNYEILNWFNSKTIQDNFIILDDDKSLNALPAFLKARLIQTSASVGFTNDLADEMLALIQKENHEFA</sequence>
<keyword evidence="2" id="KW-1185">Reference proteome</keyword>
<accession>A0A7K0FWI4</accession>
<gene>
    <name evidence="1" type="ORF">GJU39_07685</name>
</gene>
<dbReference type="AlphaFoldDB" id="A0A7K0FWI4"/>
<dbReference type="Pfam" id="PF18143">
    <property type="entry name" value="HAD_SAK_2"/>
    <property type="match status" value="1"/>
</dbReference>
<proteinExistence type="predicted"/>
<dbReference type="Proteomes" id="UP000487757">
    <property type="component" value="Unassembled WGS sequence"/>
</dbReference>
<protein>
    <recommendedName>
        <fullName evidence="3">FCP1 homology domain-containing protein</fullName>
    </recommendedName>
</protein>
<name>A0A7K0FWI4_9SPHI</name>
<dbReference type="OrthoDB" id="764324at2"/>